<evidence type="ECO:0000313" key="5">
    <source>
        <dbReference type="EMBL" id="MDP9863430.1"/>
    </source>
</evidence>
<dbReference type="EMBL" id="JAUSRB010000002">
    <property type="protein sequence ID" value="MDP9863430.1"/>
    <property type="molecule type" value="Genomic_DNA"/>
</dbReference>
<proteinExistence type="predicted"/>
<accession>A0ABT9R2H8</accession>
<keyword evidence="4" id="KW-0732">Signal</keyword>
<dbReference type="RefSeq" id="WP_306860302.1">
    <property type="nucleotide sequence ID" value="NZ_JAUSRB010000002.1"/>
</dbReference>
<gene>
    <name evidence="5" type="ORF">J2S55_002696</name>
</gene>
<evidence type="ECO:0000313" key="6">
    <source>
        <dbReference type="Proteomes" id="UP001230426"/>
    </source>
</evidence>
<comment type="caution">
    <text evidence="5">The sequence shown here is derived from an EMBL/GenBank/DDBJ whole genome shotgun (WGS) entry which is preliminary data.</text>
</comment>
<keyword evidence="1" id="KW-0540">Nuclease</keyword>
<evidence type="ECO:0000256" key="2">
    <source>
        <dbReference type="ARBA" id="ARBA00022801"/>
    </source>
</evidence>
<feature type="region of interest" description="Disordered" evidence="3">
    <location>
        <begin position="21"/>
        <end position="51"/>
    </location>
</feature>
<dbReference type="PROSITE" id="PS51257">
    <property type="entry name" value="PROKAR_LIPOPROTEIN"/>
    <property type="match status" value="1"/>
</dbReference>
<dbReference type="Gene3D" id="3.10.450.30">
    <property type="entry name" value="Microbial ribonucleases"/>
    <property type="match status" value="1"/>
</dbReference>
<dbReference type="Pfam" id="PF00545">
    <property type="entry name" value="Ribonuclease"/>
    <property type="match status" value="1"/>
</dbReference>
<dbReference type="SUPFAM" id="SSF53933">
    <property type="entry name" value="Microbial ribonucleases"/>
    <property type="match status" value="1"/>
</dbReference>
<keyword evidence="6" id="KW-1185">Reference proteome</keyword>
<evidence type="ECO:0000256" key="1">
    <source>
        <dbReference type="ARBA" id="ARBA00022722"/>
    </source>
</evidence>
<name>A0ABT9R2H8_9ACTN</name>
<evidence type="ECO:0000256" key="4">
    <source>
        <dbReference type="SAM" id="SignalP"/>
    </source>
</evidence>
<feature type="chain" id="PRO_5046431422" evidence="4">
    <location>
        <begin position="23"/>
        <end position="148"/>
    </location>
</feature>
<dbReference type="Proteomes" id="UP001230426">
    <property type="component" value="Unassembled WGS sequence"/>
</dbReference>
<keyword evidence="2" id="KW-0378">Hydrolase</keyword>
<protein>
    <submittedName>
        <fullName evidence="5">Guanyl-specific ribonuclease Sa</fullName>
    </submittedName>
</protein>
<feature type="signal peptide" evidence="4">
    <location>
        <begin position="1"/>
        <end position="22"/>
    </location>
</feature>
<organism evidence="5 6">
    <name type="scientific">Streptosporangium brasiliense</name>
    <dbReference type="NCBI Taxonomy" id="47480"/>
    <lineage>
        <taxon>Bacteria</taxon>
        <taxon>Bacillati</taxon>
        <taxon>Actinomycetota</taxon>
        <taxon>Actinomycetes</taxon>
        <taxon>Streptosporangiales</taxon>
        <taxon>Streptosporangiaceae</taxon>
        <taxon>Streptosporangium</taxon>
    </lineage>
</organism>
<evidence type="ECO:0000256" key="3">
    <source>
        <dbReference type="SAM" id="MobiDB-lite"/>
    </source>
</evidence>
<reference evidence="5 6" key="1">
    <citation type="submission" date="2023-07" db="EMBL/GenBank/DDBJ databases">
        <title>Sequencing the genomes of 1000 actinobacteria strains.</title>
        <authorList>
            <person name="Klenk H.-P."/>
        </authorList>
    </citation>
    <scope>NUCLEOTIDE SEQUENCE [LARGE SCALE GENOMIC DNA]</scope>
    <source>
        <strain evidence="5 6">DSM 44109</strain>
    </source>
</reference>
<dbReference type="InterPro" id="IPR016191">
    <property type="entry name" value="Ribonuclease/ribotoxin"/>
</dbReference>
<sequence>MRHRGIAAVLSAVALLSGCAPAGSAAGPDTRHSAPARPGASPATAGTARPVPGALPVRALSALPPEAAATWRLIRDGGPFPYPRDGVVFQNRERLLPVKARGHYREYTVPTPRRSDRGARRMVSGGGAGEIYYTADHYRSFVAVDVRR</sequence>
<dbReference type="InterPro" id="IPR000026">
    <property type="entry name" value="N1-like"/>
</dbReference>